<dbReference type="InterPro" id="IPR011105">
    <property type="entry name" value="Cell_wall_hydrolase_SleB"/>
</dbReference>
<evidence type="ECO:0000313" key="4">
    <source>
        <dbReference type="Proteomes" id="UP000786693"/>
    </source>
</evidence>
<evidence type="ECO:0000259" key="2">
    <source>
        <dbReference type="Pfam" id="PF07486"/>
    </source>
</evidence>
<sequence>MGRVCSMTVAAVALFFGFQTPVVAQPIAHAPTAGAVALSAFAPAPAEGSTPRAAGNLFARAARSLWSGPARRDAPPTPETHLTDHRIDALPTASGGQQWRCLAEAIYFEARGEPIPGQVAVAEVILNRVDSKRYPNTICRVVNQGTGRLHACQFSYTCDGIPEAVSERGAWARAGKIARLLMDGAPRALTGNATHYHADYVSPYWAKVYPKTAQVGRHIFYRQTPGA</sequence>
<comment type="caution">
    <text evidence="3">The sequence shown here is derived from an EMBL/GenBank/DDBJ whole genome shotgun (WGS) entry which is preliminary data.</text>
</comment>
<dbReference type="Proteomes" id="UP000786693">
    <property type="component" value="Unassembled WGS sequence"/>
</dbReference>
<dbReference type="EMBL" id="BPFH01000001">
    <property type="protein sequence ID" value="GIT93545.1"/>
    <property type="molecule type" value="Genomic_DNA"/>
</dbReference>
<dbReference type="Gene3D" id="1.10.10.2520">
    <property type="entry name" value="Cell wall hydrolase SleB, domain 1"/>
    <property type="match status" value="1"/>
</dbReference>
<dbReference type="InterPro" id="IPR042047">
    <property type="entry name" value="SleB_dom1"/>
</dbReference>
<dbReference type="RefSeq" id="WP_255588386.1">
    <property type="nucleotide sequence ID" value="NZ_BPFH01000001.1"/>
</dbReference>
<feature type="domain" description="Cell wall hydrolase SleB" evidence="2">
    <location>
        <begin position="112"/>
        <end position="221"/>
    </location>
</feature>
<accession>A0ABQ4NGK4</accession>
<keyword evidence="4" id="KW-1185">Reference proteome</keyword>
<proteinExistence type="predicted"/>
<feature type="chain" id="PRO_5045082182" description="Cell wall hydrolase SleB domain-containing protein" evidence="1">
    <location>
        <begin position="25"/>
        <end position="227"/>
    </location>
</feature>
<evidence type="ECO:0000313" key="3">
    <source>
        <dbReference type="EMBL" id="GIT93545.1"/>
    </source>
</evidence>
<name>A0ABQ4NGK4_9RHOB</name>
<protein>
    <recommendedName>
        <fullName evidence="2">Cell wall hydrolase SleB domain-containing protein</fullName>
    </recommendedName>
</protein>
<keyword evidence="1" id="KW-0732">Signal</keyword>
<evidence type="ECO:0000256" key="1">
    <source>
        <dbReference type="SAM" id="SignalP"/>
    </source>
</evidence>
<organism evidence="3 4">
    <name type="scientific">Jannaschia pagri</name>
    <dbReference type="NCBI Taxonomy" id="2829797"/>
    <lineage>
        <taxon>Bacteria</taxon>
        <taxon>Pseudomonadati</taxon>
        <taxon>Pseudomonadota</taxon>
        <taxon>Alphaproteobacteria</taxon>
        <taxon>Rhodobacterales</taxon>
        <taxon>Roseobacteraceae</taxon>
        <taxon>Jannaschia</taxon>
    </lineage>
</organism>
<gene>
    <name evidence="3" type="ORF">JANAI62_01680</name>
</gene>
<reference evidence="3 4" key="1">
    <citation type="submission" date="2021-05" db="EMBL/GenBank/DDBJ databases">
        <title>Bacteria Genome sequencing.</title>
        <authorList>
            <person name="Takabe Y."/>
            <person name="Nakajima Y."/>
            <person name="Suzuki S."/>
            <person name="Shiozaki T."/>
        </authorList>
    </citation>
    <scope>NUCLEOTIDE SEQUENCE [LARGE SCALE GENOMIC DNA]</scope>
    <source>
        <strain evidence="3 4">AI_62</strain>
    </source>
</reference>
<feature type="signal peptide" evidence="1">
    <location>
        <begin position="1"/>
        <end position="24"/>
    </location>
</feature>
<dbReference type="Pfam" id="PF07486">
    <property type="entry name" value="Hydrolase_2"/>
    <property type="match status" value="1"/>
</dbReference>